<dbReference type="InterPro" id="IPR019775">
    <property type="entry name" value="WD40_repeat_CS"/>
</dbReference>
<dbReference type="InterPro" id="IPR015943">
    <property type="entry name" value="WD40/YVTN_repeat-like_dom_sf"/>
</dbReference>
<feature type="region of interest" description="Disordered" evidence="4">
    <location>
        <begin position="38"/>
        <end position="75"/>
    </location>
</feature>
<dbReference type="SMART" id="SM00320">
    <property type="entry name" value="WD40"/>
    <property type="match status" value="2"/>
</dbReference>
<dbReference type="PROSITE" id="PS00678">
    <property type="entry name" value="WD_REPEATS_1"/>
    <property type="match status" value="1"/>
</dbReference>
<keyword evidence="1 3" id="KW-0853">WD repeat</keyword>
<dbReference type="PANTHER" id="PTHR44019">
    <property type="entry name" value="WD REPEAT-CONTAINING PROTEIN 55"/>
    <property type="match status" value="1"/>
</dbReference>
<dbReference type="EMBL" id="OU594955">
    <property type="protein sequence ID" value="CAG9280946.1"/>
    <property type="molecule type" value="Genomic_DNA"/>
</dbReference>
<evidence type="ECO:0000256" key="2">
    <source>
        <dbReference type="ARBA" id="ARBA00022737"/>
    </source>
</evidence>
<reference evidence="5" key="1">
    <citation type="submission" date="2022-02" db="EMBL/GenBank/DDBJ databases">
        <authorList>
            <person name="Giguere J D."/>
        </authorList>
    </citation>
    <scope>NUCLEOTIDE SEQUENCE</scope>
    <source>
        <strain evidence="5">CCAP 1055/1</strain>
    </source>
</reference>
<name>A0A8J9X145_PHATR</name>
<gene>
    <name evidence="5" type="ORF">PTTT1_LOCUS14914</name>
</gene>
<dbReference type="AlphaFoldDB" id="A0A8J9X145"/>
<dbReference type="PANTHER" id="PTHR44019:SF8">
    <property type="entry name" value="POC1 CENTRIOLAR PROTEIN HOMOLOG"/>
    <property type="match status" value="1"/>
</dbReference>
<dbReference type="InterPro" id="IPR050505">
    <property type="entry name" value="WDR55/POC1"/>
</dbReference>
<feature type="compositionally biased region" description="Polar residues" evidence="4">
    <location>
        <begin position="61"/>
        <end position="75"/>
    </location>
</feature>
<evidence type="ECO:0000313" key="5">
    <source>
        <dbReference type="EMBL" id="CAG9280946.1"/>
    </source>
</evidence>
<keyword evidence="2" id="KW-0677">Repeat</keyword>
<feature type="repeat" description="WD" evidence="3">
    <location>
        <begin position="394"/>
        <end position="422"/>
    </location>
</feature>
<dbReference type="SUPFAM" id="SSF50978">
    <property type="entry name" value="WD40 repeat-like"/>
    <property type="match status" value="1"/>
</dbReference>
<dbReference type="Gene3D" id="2.130.10.10">
    <property type="entry name" value="YVTN repeat-like/Quinoprotein amine dehydrogenase"/>
    <property type="match status" value="2"/>
</dbReference>
<protein>
    <submittedName>
        <fullName evidence="5">Uncharacterized protein</fullName>
    </submittedName>
</protein>
<dbReference type="Proteomes" id="UP000836788">
    <property type="component" value="Chromosome 14"/>
</dbReference>
<evidence type="ECO:0000256" key="3">
    <source>
        <dbReference type="PROSITE-ProRule" id="PRU00221"/>
    </source>
</evidence>
<proteinExistence type="predicted"/>
<sequence>MRSTTMSQGFRLALVCYTAVFTPSFQFQGKGQLAFRRRGPQSLPTPIGNSLRAAGSDDNDAPSSDKNLDKNQGMSWTESFNARKEALREEKLAQLKKWCKADCSSAVSVTLPDWIRRLDVAEWPFAACGSSSGSVYIANLETGNLIASNVVQKENDSAHQKGDAVTPIGLEETLRLLYGDHDGGGTFAMTFSGNLICEAGRSGGVNLWRLDSSSQHLVSQGSMMAVQNKLVTCLELDDDYLWVGTSDGLVQAFALDHELPLALQSSPELKWDFGSPALSLSLLPDIGCGVVSTVSGVRLFSMEDDEEATPIMQPPFDINRQESSVTFALCSTIVCSTENDERTFSVACGGNDGSLFLQPLSMQSHDEVDWKKPFVQPVWQLKPRHSGAVQCMTSPAPGLLVTASQDGTMRVWDIAQRNCMYQFIGYKVWLGSVWSDGVRLISDGSDNTVIAHNFDPAVTEKTELE</sequence>
<evidence type="ECO:0000256" key="1">
    <source>
        <dbReference type="ARBA" id="ARBA00022574"/>
    </source>
</evidence>
<organism evidence="5">
    <name type="scientific">Phaeodactylum tricornutum</name>
    <name type="common">Diatom</name>
    <dbReference type="NCBI Taxonomy" id="2850"/>
    <lineage>
        <taxon>Eukaryota</taxon>
        <taxon>Sar</taxon>
        <taxon>Stramenopiles</taxon>
        <taxon>Ochrophyta</taxon>
        <taxon>Bacillariophyta</taxon>
        <taxon>Bacillariophyceae</taxon>
        <taxon>Bacillariophycidae</taxon>
        <taxon>Naviculales</taxon>
        <taxon>Phaeodactylaceae</taxon>
        <taxon>Phaeodactylum</taxon>
    </lineage>
</organism>
<dbReference type="InterPro" id="IPR036322">
    <property type="entry name" value="WD40_repeat_dom_sf"/>
</dbReference>
<accession>A0A8J9X145</accession>
<dbReference type="InterPro" id="IPR001680">
    <property type="entry name" value="WD40_rpt"/>
</dbReference>
<dbReference type="PROSITE" id="PS50082">
    <property type="entry name" value="WD_REPEATS_2"/>
    <property type="match status" value="1"/>
</dbReference>
<evidence type="ECO:0000256" key="4">
    <source>
        <dbReference type="SAM" id="MobiDB-lite"/>
    </source>
</evidence>